<gene>
    <name evidence="2" type="ORF">EV420DRAFT_319945</name>
</gene>
<dbReference type="Proteomes" id="UP001175211">
    <property type="component" value="Unassembled WGS sequence"/>
</dbReference>
<dbReference type="GeneID" id="85365248"/>
<dbReference type="AlphaFoldDB" id="A0AA39N6P5"/>
<evidence type="ECO:0000256" key="1">
    <source>
        <dbReference type="SAM" id="MobiDB-lite"/>
    </source>
</evidence>
<organism evidence="2 3">
    <name type="scientific">Armillaria tabescens</name>
    <name type="common">Ringless honey mushroom</name>
    <name type="synonym">Agaricus tabescens</name>
    <dbReference type="NCBI Taxonomy" id="1929756"/>
    <lineage>
        <taxon>Eukaryota</taxon>
        <taxon>Fungi</taxon>
        <taxon>Dikarya</taxon>
        <taxon>Basidiomycota</taxon>
        <taxon>Agaricomycotina</taxon>
        <taxon>Agaricomycetes</taxon>
        <taxon>Agaricomycetidae</taxon>
        <taxon>Agaricales</taxon>
        <taxon>Marasmiineae</taxon>
        <taxon>Physalacriaceae</taxon>
        <taxon>Desarmillaria</taxon>
    </lineage>
</organism>
<feature type="compositionally biased region" description="Polar residues" evidence="1">
    <location>
        <begin position="80"/>
        <end position="90"/>
    </location>
</feature>
<proteinExistence type="predicted"/>
<accession>A0AA39N6P5</accession>
<reference evidence="2" key="1">
    <citation type="submission" date="2023-06" db="EMBL/GenBank/DDBJ databases">
        <authorList>
            <consortium name="Lawrence Berkeley National Laboratory"/>
            <person name="Ahrendt S."/>
            <person name="Sahu N."/>
            <person name="Indic B."/>
            <person name="Wong-Bajracharya J."/>
            <person name="Merenyi Z."/>
            <person name="Ke H.-M."/>
            <person name="Monk M."/>
            <person name="Kocsube S."/>
            <person name="Drula E."/>
            <person name="Lipzen A."/>
            <person name="Balint B."/>
            <person name="Henrissat B."/>
            <person name="Andreopoulos B."/>
            <person name="Martin F.M."/>
            <person name="Harder C.B."/>
            <person name="Rigling D."/>
            <person name="Ford K.L."/>
            <person name="Foster G.D."/>
            <person name="Pangilinan J."/>
            <person name="Papanicolaou A."/>
            <person name="Barry K."/>
            <person name="LaButti K."/>
            <person name="Viragh M."/>
            <person name="Koriabine M."/>
            <person name="Yan M."/>
            <person name="Riley R."/>
            <person name="Champramary S."/>
            <person name="Plett K.L."/>
            <person name="Tsai I.J."/>
            <person name="Slot J."/>
            <person name="Sipos G."/>
            <person name="Plett J."/>
            <person name="Nagy L.G."/>
            <person name="Grigoriev I.V."/>
        </authorList>
    </citation>
    <scope>NUCLEOTIDE SEQUENCE</scope>
    <source>
        <strain evidence="2">CCBAS 213</strain>
    </source>
</reference>
<dbReference type="RefSeq" id="XP_060331635.1">
    <property type="nucleotide sequence ID" value="XM_060481700.1"/>
</dbReference>
<evidence type="ECO:0000313" key="3">
    <source>
        <dbReference type="Proteomes" id="UP001175211"/>
    </source>
</evidence>
<feature type="region of interest" description="Disordered" evidence="1">
    <location>
        <begin position="78"/>
        <end position="99"/>
    </location>
</feature>
<keyword evidence="3" id="KW-1185">Reference proteome</keyword>
<evidence type="ECO:0000313" key="2">
    <source>
        <dbReference type="EMBL" id="KAK0459409.1"/>
    </source>
</evidence>
<dbReference type="EMBL" id="JAUEPS010000015">
    <property type="protein sequence ID" value="KAK0459409.1"/>
    <property type="molecule type" value="Genomic_DNA"/>
</dbReference>
<name>A0AA39N6P5_ARMTA</name>
<sequence length="150" mass="17350">MWRQMANPGFLKIATSVIHSCSSFIHLLVSQPWQHKYSLIRLHRSKHIMIQRFESEGHEEPPTAFGLILGGVGRKHHRNNLNSESTAHQSSKLHRQRTTNGAPTRLLAHFTSRGEHTRVYRIARWIISQFYSYSVFGSKTARFYPRGSVL</sequence>
<comment type="caution">
    <text evidence="2">The sequence shown here is derived from an EMBL/GenBank/DDBJ whole genome shotgun (WGS) entry which is preliminary data.</text>
</comment>
<protein>
    <submittedName>
        <fullName evidence="2">Uncharacterized protein</fullName>
    </submittedName>
</protein>